<dbReference type="Proteomes" id="UP000177396">
    <property type="component" value="Unassembled WGS sequence"/>
</dbReference>
<dbReference type="HAMAP" id="MF_00037">
    <property type="entry name" value="MurB"/>
    <property type="match status" value="1"/>
</dbReference>
<evidence type="ECO:0000256" key="12">
    <source>
        <dbReference type="ARBA" id="ARBA00023002"/>
    </source>
</evidence>
<evidence type="ECO:0000256" key="14">
    <source>
        <dbReference type="ARBA" id="ARBA00023316"/>
    </source>
</evidence>
<dbReference type="GO" id="GO:0008360">
    <property type="term" value="P:regulation of cell shape"/>
    <property type="evidence" value="ECO:0007669"/>
    <property type="project" value="UniProtKB-KW"/>
</dbReference>
<dbReference type="GO" id="GO:0071555">
    <property type="term" value="P:cell wall organization"/>
    <property type="evidence" value="ECO:0007669"/>
    <property type="project" value="UniProtKB-KW"/>
</dbReference>
<feature type="domain" description="FAD-binding PCMH-type" evidence="17">
    <location>
        <begin position="36"/>
        <end position="198"/>
    </location>
</feature>
<dbReference type="EMBL" id="MFJB01000004">
    <property type="protein sequence ID" value="OGG00959.1"/>
    <property type="molecule type" value="Genomic_DNA"/>
</dbReference>
<evidence type="ECO:0000256" key="8">
    <source>
        <dbReference type="ARBA" id="ARBA00022827"/>
    </source>
</evidence>
<dbReference type="GO" id="GO:0051301">
    <property type="term" value="P:cell division"/>
    <property type="evidence" value="ECO:0007669"/>
    <property type="project" value="UniProtKB-KW"/>
</dbReference>
<gene>
    <name evidence="16" type="primary">murB</name>
    <name evidence="18" type="ORF">A2153_02580</name>
</gene>
<comment type="subcellular location">
    <subcellularLocation>
        <location evidence="3 16">Cytoplasm</location>
    </subcellularLocation>
</comment>
<dbReference type="PROSITE" id="PS51387">
    <property type="entry name" value="FAD_PCMH"/>
    <property type="match status" value="1"/>
</dbReference>
<dbReference type="InterPro" id="IPR003170">
    <property type="entry name" value="MurB"/>
</dbReference>
<evidence type="ECO:0000313" key="18">
    <source>
        <dbReference type="EMBL" id="OGG00959.1"/>
    </source>
</evidence>
<dbReference type="InterPro" id="IPR016166">
    <property type="entry name" value="FAD-bd_PCMH"/>
</dbReference>
<name>A0A1F5YL84_9BACT</name>
<dbReference type="GO" id="GO:0005829">
    <property type="term" value="C:cytosol"/>
    <property type="evidence" value="ECO:0007669"/>
    <property type="project" value="TreeGrafter"/>
</dbReference>
<keyword evidence="12 16" id="KW-0560">Oxidoreductase</keyword>
<dbReference type="InterPro" id="IPR016169">
    <property type="entry name" value="FAD-bd_PCMH_sub2"/>
</dbReference>
<evidence type="ECO:0000256" key="10">
    <source>
        <dbReference type="ARBA" id="ARBA00022960"/>
    </source>
</evidence>
<comment type="caution">
    <text evidence="18">The sequence shown here is derived from an EMBL/GenBank/DDBJ whole genome shotgun (WGS) entry which is preliminary data.</text>
</comment>
<evidence type="ECO:0000256" key="13">
    <source>
        <dbReference type="ARBA" id="ARBA00023306"/>
    </source>
</evidence>
<evidence type="ECO:0000256" key="15">
    <source>
        <dbReference type="ARBA" id="ARBA00048914"/>
    </source>
</evidence>
<dbReference type="Gene3D" id="3.30.43.10">
    <property type="entry name" value="Uridine Diphospho-n-acetylenolpyruvylglucosamine Reductase, domain 2"/>
    <property type="match status" value="1"/>
</dbReference>
<evidence type="ECO:0000256" key="6">
    <source>
        <dbReference type="ARBA" id="ARBA00022618"/>
    </source>
</evidence>
<dbReference type="UniPathway" id="UPA00219"/>
<evidence type="ECO:0000256" key="2">
    <source>
        <dbReference type="ARBA" id="ARBA00003921"/>
    </source>
</evidence>
<evidence type="ECO:0000256" key="11">
    <source>
        <dbReference type="ARBA" id="ARBA00022984"/>
    </source>
</evidence>
<evidence type="ECO:0000256" key="16">
    <source>
        <dbReference type="HAMAP-Rule" id="MF_00037"/>
    </source>
</evidence>
<evidence type="ECO:0000256" key="7">
    <source>
        <dbReference type="ARBA" id="ARBA00022630"/>
    </source>
</evidence>
<evidence type="ECO:0000313" key="19">
    <source>
        <dbReference type="Proteomes" id="UP000177396"/>
    </source>
</evidence>
<protein>
    <recommendedName>
        <fullName evidence="16">UDP-N-acetylenolpyruvoylglucosamine reductase</fullName>
        <ecNumber evidence="16">1.3.1.98</ecNumber>
    </recommendedName>
    <alternativeName>
        <fullName evidence="16">UDP-N-acetylmuramate dehydrogenase</fullName>
    </alternativeName>
</protein>
<dbReference type="GO" id="GO:0071949">
    <property type="term" value="F:FAD binding"/>
    <property type="evidence" value="ECO:0007669"/>
    <property type="project" value="InterPro"/>
</dbReference>
<dbReference type="SUPFAM" id="SSF56194">
    <property type="entry name" value="Uridine diphospho-N-Acetylenolpyruvylglucosamine reductase, MurB, C-terminal domain"/>
    <property type="match status" value="1"/>
</dbReference>
<dbReference type="NCBIfam" id="TIGR00179">
    <property type="entry name" value="murB"/>
    <property type="match status" value="1"/>
</dbReference>
<evidence type="ECO:0000256" key="9">
    <source>
        <dbReference type="ARBA" id="ARBA00022857"/>
    </source>
</evidence>
<dbReference type="PANTHER" id="PTHR21071:SF4">
    <property type="entry name" value="UDP-N-ACETYLENOLPYRUVOYLGLUCOSAMINE REDUCTASE"/>
    <property type="match status" value="1"/>
</dbReference>
<feature type="active site" description="Proton donor" evidence="16">
    <location>
        <position position="227"/>
    </location>
</feature>
<dbReference type="Pfam" id="PF01565">
    <property type="entry name" value="FAD_binding_4"/>
    <property type="match status" value="1"/>
</dbReference>
<dbReference type="InterPro" id="IPR036318">
    <property type="entry name" value="FAD-bd_PCMH-like_sf"/>
</dbReference>
<keyword evidence="5 16" id="KW-0963">Cytoplasm</keyword>
<keyword evidence="11 16" id="KW-0573">Peptidoglycan synthesis</keyword>
<keyword evidence="9 16" id="KW-0521">NADP</keyword>
<comment type="catalytic activity">
    <reaction evidence="15 16">
        <text>UDP-N-acetyl-alpha-D-muramate + NADP(+) = UDP-N-acetyl-3-O-(1-carboxyvinyl)-alpha-D-glucosamine + NADPH + H(+)</text>
        <dbReference type="Rhea" id="RHEA:12248"/>
        <dbReference type="ChEBI" id="CHEBI:15378"/>
        <dbReference type="ChEBI" id="CHEBI:57783"/>
        <dbReference type="ChEBI" id="CHEBI:58349"/>
        <dbReference type="ChEBI" id="CHEBI:68483"/>
        <dbReference type="ChEBI" id="CHEBI:70757"/>
        <dbReference type="EC" id="1.3.1.98"/>
    </reaction>
</comment>
<dbReference type="Gene3D" id="3.30.465.10">
    <property type="match status" value="1"/>
</dbReference>
<evidence type="ECO:0000256" key="3">
    <source>
        <dbReference type="ARBA" id="ARBA00004496"/>
    </source>
</evidence>
<comment type="pathway">
    <text evidence="4 16">Cell wall biogenesis; peptidoglycan biosynthesis.</text>
</comment>
<dbReference type="PANTHER" id="PTHR21071">
    <property type="entry name" value="UDP-N-ACETYLENOLPYRUVOYLGLUCOSAMINE REDUCTASE"/>
    <property type="match status" value="1"/>
</dbReference>
<evidence type="ECO:0000259" key="17">
    <source>
        <dbReference type="PROSITE" id="PS51387"/>
    </source>
</evidence>
<dbReference type="Pfam" id="PF02873">
    <property type="entry name" value="MurB_C"/>
    <property type="match status" value="1"/>
</dbReference>
<dbReference type="GO" id="GO:0009252">
    <property type="term" value="P:peptidoglycan biosynthetic process"/>
    <property type="evidence" value="ECO:0007669"/>
    <property type="project" value="UniProtKB-UniRule"/>
</dbReference>
<comment type="function">
    <text evidence="2 16">Cell wall formation.</text>
</comment>
<reference evidence="18 19" key="1">
    <citation type="journal article" date="2016" name="Nat. Commun.">
        <title>Thousands of microbial genomes shed light on interconnected biogeochemical processes in an aquifer system.</title>
        <authorList>
            <person name="Anantharaman K."/>
            <person name="Brown C.T."/>
            <person name="Hug L.A."/>
            <person name="Sharon I."/>
            <person name="Castelle C.J."/>
            <person name="Probst A.J."/>
            <person name="Thomas B.C."/>
            <person name="Singh A."/>
            <person name="Wilkins M.J."/>
            <person name="Karaoz U."/>
            <person name="Brodie E.L."/>
            <person name="Williams K.H."/>
            <person name="Hubbard S.S."/>
            <person name="Banfield J.F."/>
        </authorList>
    </citation>
    <scope>NUCLEOTIDE SEQUENCE [LARGE SCALE GENOMIC DNA]</scope>
</reference>
<evidence type="ECO:0000256" key="4">
    <source>
        <dbReference type="ARBA" id="ARBA00004752"/>
    </source>
</evidence>
<keyword evidence="6 16" id="KW-0132">Cell division</keyword>
<dbReference type="AlphaFoldDB" id="A0A1F5YL84"/>
<dbReference type="SUPFAM" id="SSF56176">
    <property type="entry name" value="FAD-binding/transporter-associated domain-like"/>
    <property type="match status" value="1"/>
</dbReference>
<dbReference type="Gene3D" id="3.90.78.10">
    <property type="entry name" value="UDP-N-acetylenolpyruvoylglucosamine reductase, C-terminal domain"/>
    <property type="match status" value="1"/>
</dbReference>
<sequence length="321" mass="35747">MVCSLSRNLLTDPVINNYPFKIKHHVSLASLSTFAIGGLAKNYIPVNNNTDLVKILNYFWQEKLPFKIFAGGSNIVFPDNGLSLFHIHLKAGQLHKTNSSIIAGAGVSLFRVIELAIVHGLSGLENLSGIPGSIGGAVVGNAGAYGSSISEVISQVKIWHEGKIIWLKKDNCQFSYRESIFKQKPYVILQIEMEFNKSDPRKLKKISDEIIDFRCQKYRQGLKCPGSFFKNIVAKNLPPRLLNNIGKDKINFGKIPAGYLLESVGAKGMRIGDIEIAPFHGNLFINKGKGTARDVKKLAVILKRKVYQKFGILLEEEIRYF</sequence>
<accession>A0A1F5YL84</accession>
<keyword evidence="14 16" id="KW-0961">Cell wall biogenesis/degradation</keyword>
<dbReference type="InterPro" id="IPR016167">
    <property type="entry name" value="FAD-bd_PCMH_sub1"/>
</dbReference>
<comment type="similarity">
    <text evidence="16">Belongs to the MurB family.</text>
</comment>
<dbReference type="InterPro" id="IPR036635">
    <property type="entry name" value="MurB_C_sf"/>
</dbReference>
<dbReference type="EC" id="1.3.1.98" evidence="16"/>
<feature type="active site" evidence="16">
    <location>
        <position position="317"/>
    </location>
</feature>
<evidence type="ECO:0000256" key="1">
    <source>
        <dbReference type="ARBA" id="ARBA00001974"/>
    </source>
</evidence>
<evidence type="ECO:0000256" key="5">
    <source>
        <dbReference type="ARBA" id="ARBA00022490"/>
    </source>
</evidence>
<organism evidence="18 19">
    <name type="scientific">Candidatus Gottesmanbacteria bacterium RBG_16_38_7b</name>
    <dbReference type="NCBI Taxonomy" id="1798372"/>
    <lineage>
        <taxon>Bacteria</taxon>
        <taxon>Candidatus Gottesmaniibacteriota</taxon>
    </lineage>
</organism>
<keyword evidence="7 16" id="KW-0285">Flavoprotein</keyword>
<dbReference type="GO" id="GO:0008762">
    <property type="term" value="F:UDP-N-acetylmuramate dehydrogenase activity"/>
    <property type="evidence" value="ECO:0007669"/>
    <property type="project" value="UniProtKB-UniRule"/>
</dbReference>
<feature type="active site" evidence="16">
    <location>
        <position position="177"/>
    </location>
</feature>
<comment type="cofactor">
    <cofactor evidence="1 16">
        <name>FAD</name>
        <dbReference type="ChEBI" id="CHEBI:57692"/>
    </cofactor>
</comment>
<keyword evidence="13 16" id="KW-0131">Cell cycle</keyword>
<proteinExistence type="inferred from homology"/>
<keyword evidence="8 16" id="KW-0274">FAD</keyword>
<keyword evidence="10 16" id="KW-0133">Cell shape</keyword>
<dbReference type="InterPro" id="IPR006094">
    <property type="entry name" value="Oxid_FAD_bind_N"/>
</dbReference>
<dbReference type="InterPro" id="IPR011601">
    <property type="entry name" value="MurB_C"/>
</dbReference>